<evidence type="ECO:0000313" key="1">
    <source>
        <dbReference type="EMBL" id="CAD8511783.1"/>
    </source>
</evidence>
<sequence>MPYTRWLDWCKIAILVSEQTARTDMAGVLARLESITKEEAAAMRQRLQDVRNAFVWRPPAADPVAQPSAADYLLAEGCVMARRYRAEAAGLEPPSVRPKPPDPVSCMM</sequence>
<proteinExistence type="predicted"/>
<gene>
    <name evidence="1" type="ORF">PANT1444_LOCUS21440</name>
</gene>
<name>A0A7S0NG66_9EUKA</name>
<protein>
    <submittedName>
        <fullName evidence="1">Uncharacterized protein</fullName>
    </submittedName>
</protein>
<dbReference type="EMBL" id="HBEP01037790">
    <property type="protein sequence ID" value="CAD8511783.1"/>
    <property type="molecule type" value="Transcribed_RNA"/>
</dbReference>
<organism evidence="1">
    <name type="scientific">Phaeocystis antarctica</name>
    <dbReference type="NCBI Taxonomy" id="33657"/>
    <lineage>
        <taxon>Eukaryota</taxon>
        <taxon>Haptista</taxon>
        <taxon>Haptophyta</taxon>
        <taxon>Prymnesiophyceae</taxon>
        <taxon>Phaeocystales</taxon>
        <taxon>Phaeocystaceae</taxon>
        <taxon>Phaeocystis</taxon>
    </lineage>
</organism>
<reference evidence="1" key="1">
    <citation type="submission" date="2021-01" db="EMBL/GenBank/DDBJ databases">
        <authorList>
            <person name="Corre E."/>
            <person name="Pelletier E."/>
            <person name="Niang G."/>
            <person name="Scheremetjew M."/>
            <person name="Finn R."/>
            <person name="Kale V."/>
            <person name="Holt S."/>
            <person name="Cochrane G."/>
            <person name="Meng A."/>
            <person name="Brown T."/>
            <person name="Cohen L."/>
        </authorList>
    </citation>
    <scope>NUCLEOTIDE SEQUENCE</scope>
    <source>
        <strain evidence="1">CCMP1374</strain>
    </source>
</reference>
<accession>A0A7S0NG66</accession>
<dbReference type="AlphaFoldDB" id="A0A7S0NG66"/>